<dbReference type="Proteomes" id="UP001500979">
    <property type="component" value="Unassembled WGS sequence"/>
</dbReference>
<dbReference type="InterPro" id="IPR043129">
    <property type="entry name" value="ATPase_NBD"/>
</dbReference>
<name>A0ABN3VAH5_9PSEU</name>
<keyword evidence="7" id="KW-0684">Rhamnose metabolism</keyword>
<dbReference type="SUPFAM" id="SSF53067">
    <property type="entry name" value="Actin-like ATPase domain"/>
    <property type="match status" value="2"/>
</dbReference>
<dbReference type="Pfam" id="PF02782">
    <property type="entry name" value="FGGY_C"/>
    <property type="match status" value="1"/>
</dbReference>
<feature type="domain" description="Carbohydrate kinase FGGY C-terminal" evidence="9">
    <location>
        <begin position="255"/>
        <end position="445"/>
    </location>
</feature>
<reference evidence="10 11" key="1">
    <citation type="journal article" date="2019" name="Int. J. Syst. Evol. Microbiol.">
        <title>The Global Catalogue of Microorganisms (GCM) 10K type strain sequencing project: providing services to taxonomists for standard genome sequencing and annotation.</title>
        <authorList>
            <consortium name="The Broad Institute Genomics Platform"/>
            <consortium name="The Broad Institute Genome Sequencing Center for Infectious Disease"/>
            <person name="Wu L."/>
            <person name="Ma J."/>
        </authorList>
    </citation>
    <scope>NUCLEOTIDE SEQUENCE [LARGE SCALE GENOMIC DNA]</scope>
    <source>
        <strain evidence="10 11">JCM 9383</strain>
    </source>
</reference>
<dbReference type="PANTHER" id="PTHR43095">
    <property type="entry name" value="SUGAR KINASE"/>
    <property type="match status" value="1"/>
</dbReference>
<keyword evidence="4" id="KW-0547">Nucleotide-binding</keyword>
<evidence type="ECO:0000256" key="3">
    <source>
        <dbReference type="ARBA" id="ARBA00022679"/>
    </source>
</evidence>
<dbReference type="InterPro" id="IPR018484">
    <property type="entry name" value="FGGY_N"/>
</dbReference>
<keyword evidence="2" id="KW-0119">Carbohydrate metabolism</keyword>
<accession>A0ABN3VAH5</accession>
<evidence type="ECO:0000256" key="7">
    <source>
        <dbReference type="ARBA" id="ARBA00023308"/>
    </source>
</evidence>
<dbReference type="InterPro" id="IPR013449">
    <property type="entry name" value="Rhamnulokinase"/>
</dbReference>
<dbReference type="InterPro" id="IPR050406">
    <property type="entry name" value="FGGY_Carb_Kinase"/>
</dbReference>
<dbReference type="EMBL" id="BAAAUX010000011">
    <property type="protein sequence ID" value="GAA2786787.1"/>
    <property type="molecule type" value="Genomic_DNA"/>
</dbReference>
<evidence type="ECO:0000256" key="6">
    <source>
        <dbReference type="ARBA" id="ARBA00022840"/>
    </source>
</evidence>
<evidence type="ECO:0000256" key="5">
    <source>
        <dbReference type="ARBA" id="ARBA00022777"/>
    </source>
</evidence>
<proteinExistence type="inferred from homology"/>
<keyword evidence="2" id="KW-0859">Xylose metabolism</keyword>
<protein>
    <submittedName>
        <fullName evidence="10">Rhamnulokinase family protein</fullName>
    </submittedName>
</protein>
<dbReference type="Gene3D" id="3.30.420.40">
    <property type="match status" value="2"/>
</dbReference>
<keyword evidence="11" id="KW-1185">Reference proteome</keyword>
<evidence type="ECO:0000256" key="4">
    <source>
        <dbReference type="ARBA" id="ARBA00022741"/>
    </source>
</evidence>
<dbReference type="RefSeq" id="WP_344679416.1">
    <property type="nucleotide sequence ID" value="NZ_BAAAUX010000011.1"/>
</dbReference>
<keyword evidence="5" id="KW-0418">Kinase</keyword>
<comment type="similarity">
    <text evidence="1">Belongs to the FGGY kinase family.</text>
</comment>
<evidence type="ECO:0000313" key="11">
    <source>
        <dbReference type="Proteomes" id="UP001500979"/>
    </source>
</evidence>
<keyword evidence="6" id="KW-0067">ATP-binding</keyword>
<dbReference type="InterPro" id="IPR018485">
    <property type="entry name" value="FGGY_C"/>
</dbReference>
<organism evidence="10 11">
    <name type="scientific">Saccharopolyspora taberi</name>
    <dbReference type="NCBI Taxonomy" id="60895"/>
    <lineage>
        <taxon>Bacteria</taxon>
        <taxon>Bacillati</taxon>
        <taxon>Actinomycetota</taxon>
        <taxon>Actinomycetes</taxon>
        <taxon>Pseudonocardiales</taxon>
        <taxon>Pseudonocardiaceae</taxon>
        <taxon>Saccharopolyspora</taxon>
    </lineage>
</organism>
<evidence type="ECO:0000313" key="10">
    <source>
        <dbReference type="EMBL" id="GAA2786787.1"/>
    </source>
</evidence>
<feature type="domain" description="Carbohydrate kinase FGGY N-terminal" evidence="8">
    <location>
        <begin position="70"/>
        <end position="244"/>
    </location>
</feature>
<keyword evidence="3" id="KW-0808">Transferase</keyword>
<evidence type="ECO:0000259" key="8">
    <source>
        <dbReference type="Pfam" id="PF00370"/>
    </source>
</evidence>
<evidence type="ECO:0000256" key="1">
    <source>
        <dbReference type="ARBA" id="ARBA00009156"/>
    </source>
</evidence>
<evidence type="ECO:0000259" key="9">
    <source>
        <dbReference type="Pfam" id="PF02782"/>
    </source>
</evidence>
<dbReference type="Pfam" id="PF00370">
    <property type="entry name" value="FGGY_N"/>
    <property type="match status" value="1"/>
</dbReference>
<dbReference type="CDD" id="cd07771">
    <property type="entry name" value="ASKHA_NBD_FGGY_RhaB-like"/>
    <property type="match status" value="1"/>
</dbReference>
<gene>
    <name evidence="10" type="ORF">GCM10010470_21420</name>
</gene>
<comment type="caution">
    <text evidence="10">The sequence shown here is derived from an EMBL/GenBank/DDBJ whole genome shotgun (WGS) entry which is preliminary data.</text>
</comment>
<dbReference type="PANTHER" id="PTHR43095:SF5">
    <property type="entry name" value="XYLULOSE KINASE"/>
    <property type="match status" value="1"/>
</dbReference>
<sequence>MSTTTSPPFAAVDLGASSGRVVLGRIGPEGLETEEVHRFPNGPVRLPDGLHWNVLGLFQEIVTGLRLASGHRPVSVGVDSWAIDYGLLDAAGSLLGEPYHYRDQRTRDVARLVVEDVGAAALYRLNGLQFQQFNTLFQLAAARGSAPLRAANTLLLIPDLVNYWLTGKRGAEITNASTTGLLDALTLTWSLKLADVVGLDAGILPELRHPGERIGPLLPAVAEETGLPRAEVTAVASHDTASAVAAVPAETADFAYICTGTWSLAGLELPGPVLTDHARAANFTNEVGIDGSTRFLRNIMGLWLVQESLRTWRLPPSELPSLLDGAAGCEPFAAVIDANDPRFLTPGDIPERIRDHCRQTGQRPPETRAALVRCIIESLALAHRQAIRSAAEIAHRDVRVVHLVGGGARNELLCQLTADATGLPVIAGPVEATAVGNLLVQARAAGHVGELGEMRRLVAESHQLRRFEPRGDGARWDAVAARLG</sequence>
<evidence type="ECO:0000256" key="2">
    <source>
        <dbReference type="ARBA" id="ARBA00022629"/>
    </source>
</evidence>